<keyword evidence="2" id="KW-1185">Reference proteome</keyword>
<name>A0ABW5R976_9BACL</name>
<protein>
    <submittedName>
        <fullName evidence="1">Uncharacterized protein</fullName>
    </submittedName>
</protein>
<dbReference type="RefSeq" id="WP_379928626.1">
    <property type="nucleotide sequence ID" value="NZ_JBHUMM010000010.1"/>
</dbReference>
<evidence type="ECO:0000313" key="2">
    <source>
        <dbReference type="Proteomes" id="UP001597497"/>
    </source>
</evidence>
<organism evidence="1 2">
    <name type="scientific">Marinicrinis sediminis</name>
    <dbReference type="NCBI Taxonomy" id="1652465"/>
    <lineage>
        <taxon>Bacteria</taxon>
        <taxon>Bacillati</taxon>
        <taxon>Bacillota</taxon>
        <taxon>Bacilli</taxon>
        <taxon>Bacillales</taxon>
        <taxon>Paenibacillaceae</taxon>
    </lineage>
</organism>
<accession>A0ABW5R976</accession>
<proteinExistence type="predicted"/>
<dbReference type="EMBL" id="JBHUMM010000010">
    <property type="protein sequence ID" value="MFD2671190.1"/>
    <property type="molecule type" value="Genomic_DNA"/>
</dbReference>
<comment type="caution">
    <text evidence="1">The sequence shown here is derived from an EMBL/GenBank/DDBJ whole genome shotgun (WGS) entry which is preliminary data.</text>
</comment>
<reference evidence="2" key="1">
    <citation type="journal article" date="2019" name="Int. J. Syst. Evol. Microbiol.">
        <title>The Global Catalogue of Microorganisms (GCM) 10K type strain sequencing project: providing services to taxonomists for standard genome sequencing and annotation.</title>
        <authorList>
            <consortium name="The Broad Institute Genomics Platform"/>
            <consortium name="The Broad Institute Genome Sequencing Center for Infectious Disease"/>
            <person name="Wu L."/>
            <person name="Ma J."/>
        </authorList>
    </citation>
    <scope>NUCLEOTIDE SEQUENCE [LARGE SCALE GENOMIC DNA]</scope>
    <source>
        <strain evidence="2">KCTC 33676</strain>
    </source>
</reference>
<gene>
    <name evidence="1" type="ORF">ACFSUC_06185</name>
</gene>
<sequence length="78" mass="8235">MDITMMIISLISMIATVISCVVAVKAKNEVKRISLMVNTGQVHESKVDNKGDIEISNTGQNTGVMAGITTGGIKNNAK</sequence>
<evidence type="ECO:0000313" key="1">
    <source>
        <dbReference type="EMBL" id="MFD2671190.1"/>
    </source>
</evidence>
<dbReference type="Proteomes" id="UP001597497">
    <property type="component" value="Unassembled WGS sequence"/>
</dbReference>